<comment type="caution">
    <text evidence="1">The sequence shown here is derived from an EMBL/GenBank/DDBJ whole genome shotgun (WGS) entry which is preliminary data.</text>
</comment>
<sequence>MTRPSPLCPITFPEERPRPAGATQNAVGAVVPHRGLNSVGVNLANTVTHEPLVLRSATETSRSETSSSGKGHREADERIPTSDGKHFAEQERGATGCAGLPQTRNGVEELPAADSPSSSSSFLPLLVENKCSPPTAGGGRRDAGMEGRGGGGV</sequence>
<organism evidence="1 2">
    <name type="scientific">Dallia pectoralis</name>
    <name type="common">Alaska blackfish</name>
    <dbReference type="NCBI Taxonomy" id="75939"/>
    <lineage>
        <taxon>Eukaryota</taxon>
        <taxon>Metazoa</taxon>
        <taxon>Chordata</taxon>
        <taxon>Craniata</taxon>
        <taxon>Vertebrata</taxon>
        <taxon>Euteleostomi</taxon>
        <taxon>Actinopterygii</taxon>
        <taxon>Neopterygii</taxon>
        <taxon>Teleostei</taxon>
        <taxon>Protacanthopterygii</taxon>
        <taxon>Esociformes</taxon>
        <taxon>Umbridae</taxon>
        <taxon>Dallia</taxon>
    </lineage>
</organism>
<protein>
    <submittedName>
        <fullName evidence="1">Uncharacterized protein</fullName>
    </submittedName>
</protein>
<dbReference type="EMBL" id="CM055730">
    <property type="protein sequence ID" value="KAJ8014110.1"/>
    <property type="molecule type" value="Genomic_DNA"/>
</dbReference>
<dbReference type="Proteomes" id="UP001157502">
    <property type="component" value="Chromosome 3"/>
</dbReference>
<accession>A0ACC2HEL9</accession>
<gene>
    <name evidence="1" type="ORF">DPEC_G00036850</name>
</gene>
<evidence type="ECO:0000313" key="2">
    <source>
        <dbReference type="Proteomes" id="UP001157502"/>
    </source>
</evidence>
<proteinExistence type="predicted"/>
<keyword evidence="2" id="KW-1185">Reference proteome</keyword>
<evidence type="ECO:0000313" key="1">
    <source>
        <dbReference type="EMBL" id="KAJ8014110.1"/>
    </source>
</evidence>
<reference evidence="1" key="1">
    <citation type="submission" date="2021-05" db="EMBL/GenBank/DDBJ databases">
        <authorList>
            <person name="Pan Q."/>
            <person name="Jouanno E."/>
            <person name="Zahm M."/>
            <person name="Klopp C."/>
            <person name="Cabau C."/>
            <person name="Louis A."/>
            <person name="Berthelot C."/>
            <person name="Parey E."/>
            <person name="Roest Crollius H."/>
            <person name="Montfort J."/>
            <person name="Robinson-Rechavi M."/>
            <person name="Bouchez O."/>
            <person name="Lampietro C."/>
            <person name="Lopez Roques C."/>
            <person name="Donnadieu C."/>
            <person name="Postlethwait J."/>
            <person name="Bobe J."/>
            <person name="Dillon D."/>
            <person name="Chandos A."/>
            <person name="von Hippel F."/>
            <person name="Guiguen Y."/>
        </authorList>
    </citation>
    <scope>NUCLEOTIDE SEQUENCE</scope>
    <source>
        <strain evidence="1">YG-Jan2019</strain>
    </source>
</reference>
<name>A0ACC2HEL9_DALPE</name>